<keyword evidence="1" id="KW-1133">Transmembrane helix</keyword>
<feature type="transmembrane region" description="Helical" evidence="1">
    <location>
        <begin position="373"/>
        <end position="397"/>
    </location>
</feature>
<dbReference type="Proteomes" id="UP001221597">
    <property type="component" value="Chromosome"/>
</dbReference>
<feature type="transmembrane region" description="Helical" evidence="1">
    <location>
        <begin position="333"/>
        <end position="353"/>
    </location>
</feature>
<keyword evidence="1" id="KW-0812">Transmembrane</keyword>
<feature type="transmembrane region" description="Helical" evidence="1">
    <location>
        <begin position="162"/>
        <end position="182"/>
    </location>
</feature>
<organism evidence="3 4">
    <name type="scientific">Halobacillus naozhouensis</name>
    <dbReference type="NCBI Taxonomy" id="554880"/>
    <lineage>
        <taxon>Bacteria</taxon>
        <taxon>Bacillati</taxon>
        <taxon>Bacillota</taxon>
        <taxon>Bacilli</taxon>
        <taxon>Bacillales</taxon>
        <taxon>Bacillaceae</taxon>
        <taxon>Halobacillus</taxon>
    </lineage>
</organism>
<sequence length="402" mass="44107">MILEVQKTTCKGVMAIAKLTTVAFTVLAIFFTIALIMYPDTVLSASLRGMDLWATKVFPSLLPFFIIAELLFGFGVVHGVGALCERFMRPLFNVPGAGGFVWVMGMVSGYPAGAKWTRDLRENGQVTKVEAERLVAFTNASSPLFLFGVVAGAFFGNTGLGLMIAAAHYGGNFLVGLGMRFYRYGEDKPTGHSHKKSVKEALHILHHTRINDGRPLGQLLGDAVMRSIKTLILVGGFIMLFSVVTDLLKQTGVIHLSSLLLTLFGIPEVFQLPLTAGLFEITTGVAALTDTNTSLLAQLVFVSFILGFHGLSIQAQIASILADTDIRFAPYAWARLAHGTIAAVLMVIFYQYFDVPEDSVNVWTGTHDSLNHWMAFFEHYGPIFTFCLLSLSLYLFWMKKRG</sequence>
<name>A0ABY8J3H7_9BACI</name>
<dbReference type="InterPro" id="IPR014226">
    <property type="entry name" value="Spore_IM_YlbJ"/>
</dbReference>
<gene>
    <name evidence="3" type="primary">ylbJ</name>
    <name evidence="3" type="ORF">P9989_09820</name>
</gene>
<accession>A0ABY8J3H7</accession>
<feature type="transmembrane region" description="Helical" evidence="1">
    <location>
        <begin position="299"/>
        <end position="321"/>
    </location>
</feature>
<dbReference type="Pfam" id="PF07670">
    <property type="entry name" value="Gate"/>
    <property type="match status" value="1"/>
</dbReference>
<proteinExistence type="predicted"/>
<feature type="domain" description="Nucleoside transporter/FeoB GTPase Gate" evidence="2">
    <location>
        <begin position="55"/>
        <end position="147"/>
    </location>
</feature>
<feature type="transmembrane region" description="Helical" evidence="1">
    <location>
        <begin position="91"/>
        <end position="114"/>
    </location>
</feature>
<dbReference type="RefSeq" id="WP_283078576.1">
    <property type="nucleotide sequence ID" value="NZ_CP121671.1"/>
</dbReference>
<feature type="transmembrane region" description="Helical" evidence="1">
    <location>
        <begin position="12"/>
        <end position="38"/>
    </location>
</feature>
<feature type="transmembrane region" description="Helical" evidence="1">
    <location>
        <begin position="58"/>
        <end position="84"/>
    </location>
</feature>
<feature type="transmembrane region" description="Helical" evidence="1">
    <location>
        <begin position="260"/>
        <end position="279"/>
    </location>
</feature>
<dbReference type="InterPro" id="IPR011642">
    <property type="entry name" value="Gate_dom"/>
</dbReference>
<evidence type="ECO:0000313" key="3">
    <source>
        <dbReference type="EMBL" id="WFT76627.1"/>
    </source>
</evidence>
<reference evidence="3 4" key="1">
    <citation type="submission" date="2023-04" db="EMBL/GenBank/DDBJ databases">
        <title>Genome sequence of Halobacillus naozhouensis KACC 21980.</title>
        <authorList>
            <person name="Kim S."/>
            <person name="Heo J."/>
            <person name="Kwon S.-W."/>
        </authorList>
    </citation>
    <scope>NUCLEOTIDE SEQUENCE [LARGE SCALE GENOMIC DNA]</scope>
    <source>
        <strain evidence="3 4">KCTC 13234</strain>
    </source>
</reference>
<dbReference type="NCBIfam" id="TIGR02871">
    <property type="entry name" value="spore_ylbJ"/>
    <property type="match status" value="1"/>
</dbReference>
<keyword evidence="4" id="KW-1185">Reference proteome</keyword>
<evidence type="ECO:0000259" key="2">
    <source>
        <dbReference type="Pfam" id="PF07670"/>
    </source>
</evidence>
<feature type="transmembrane region" description="Helical" evidence="1">
    <location>
        <begin position="228"/>
        <end position="248"/>
    </location>
</feature>
<evidence type="ECO:0000256" key="1">
    <source>
        <dbReference type="SAM" id="Phobius"/>
    </source>
</evidence>
<feature type="transmembrane region" description="Helical" evidence="1">
    <location>
        <begin position="134"/>
        <end position="155"/>
    </location>
</feature>
<protein>
    <submittedName>
        <fullName evidence="3">Sporulation integral membrane protein YlbJ</fullName>
    </submittedName>
</protein>
<evidence type="ECO:0000313" key="4">
    <source>
        <dbReference type="Proteomes" id="UP001221597"/>
    </source>
</evidence>
<keyword evidence="1" id="KW-0472">Membrane</keyword>
<dbReference type="EMBL" id="CP121671">
    <property type="protein sequence ID" value="WFT76627.1"/>
    <property type="molecule type" value="Genomic_DNA"/>
</dbReference>